<comment type="caution">
    <text evidence="2">The sequence shown here is derived from an EMBL/GenBank/DDBJ whole genome shotgun (WGS) entry which is preliminary data.</text>
</comment>
<feature type="transmembrane region" description="Helical" evidence="1">
    <location>
        <begin position="45"/>
        <end position="62"/>
    </location>
</feature>
<evidence type="ECO:0000313" key="2">
    <source>
        <dbReference type="EMBL" id="GAA4437500.1"/>
    </source>
</evidence>
<dbReference type="RefSeq" id="WP_345160483.1">
    <property type="nucleotide sequence ID" value="NZ_BAABHC010000016.1"/>
</dbReference>
<keyword evidence="1" id="KW-1133">Transmembrane helix</keyword>
<keyword evidence="1" id="KW-0472">Membrane</keyword>
<organism evidence="2 3">
    <name type="scientific">Pontibacter saemangeumensis</name>
    <dbReference type="NCBI Taxonomy" id="1084525"/>
    <lineage>
        <taxon>Bacteria</taxon>
        <taxon>Pseudomonadati</taxon>
        <taxon>Bacteroidota</taxon>
        <taxon>Cytophagia</taxon>
        <taxon>Cytophagales</taxon>
        <taxon>Hymenobacteraceae</taxon>
        <taxon>Pontibacter</taxon>
    </lineage>
</organism>
<keyword evidence="1" id="KW-0812">Transmembrane</keyword>
<dbReference type="EMBL" id="BAABHC010000016">
    <property type="protein sequence ID" value="GAA4437500.1"/>
    <property type="molecule type" value="Genomic_DNA"/>
</dbReference>
<accession>A0ABP8LW29</accession>
<protein>
    <submittedName>
        <fullName evidence="2">Uncharacterized protein</fullName>
    </submittedName>
</protein>
<name>A0ABP8LW29_9BACT</name>
<evidence type="ECO:0000256" key="1">
    <source>
        <dbReference type="SAM" id="Phobius"/>
    </source>
</evidence>
<evidence type="ECO:0000313" key="3">
    <source>
        <dbReference type="Proteomes" id="UP001500552"/>
    </source>
</evidence>
<dbReference type="Proteomes" id="UP001500552">
    <property type="component" value="Unassembled WGS sequence"/>
</dbReference>
<sequence>MTNSTSPKSLVNILKDPSEIEALMKNPGKYGMDFYNGLSNKNKQYLVFAAAAGLLVYGLYLNRQKE</sequence>
<reference evidence="3" key="1">
    <citation type="journal article" date="2019" name="Int. J. Syst. Evol. Microbiol.">
        <title>The Global Catalogue of Microorganisms (GCM) 10K type strain sequencing project: providing services to taxonomists for standard genome sequencing and annotation.</title>
        <authorList>
            <consortium name="The Broad Institute Genomics Platform"/>
            <consortium name="The Broad Institute Genome Sequencing Center for Infectious Disease"/>
            <person name="Wu L."/>
            <person name="Ma J."/>
        </authorList>
    </citation>
    <scope>NUCLEOTIDE SEQUENCE [LARGE SCALE GENOMIC DNA]</scope>
    <source>
        <strain evidence="3">JCM 17926</strain>
    </source>
</reference>
<keyword evidence="3" id="KW-1185">Reference proteome</keyword>
<gene>
    <name evidence="2" type="ORF">GCM10023188_31770</name>
</gene>
<proteinExistence type="predicted"/>